<feature type="transmembrane region" description="Helical" evidence="1">
    <location>
        <begin position="173"/>
        <end position="198"/>
    </location>
</feature>
<evidence type="ECO:0000313" key="3">
    <source>
        <dbReference type="Proteomes" id="UP000199701"/>
    </source>
</evidence>
<keyword evidence="1" id="KW-1133">Transmembrane helix</keyword>
<evidence type="ECO:0000313" key="2">
    <source>
        <dbReference type="EMBL" id="SEW36118.1"/>
    </source>
</evidence>
<proteinExistence type="predicted"/>
<feature type="transmembrane region" description="Helical" evidence="1">
    <location>
        <begin position="125"/>
        <end position="153"/>
    </location>
</feature>
<protein>
    <recommendedName>
        <fullName evidence="4">ABC-2 family transporter protein</fullName>
    </recommendedName>
</protein>
<name>A0A1I0R6B1_9FIRM</name>
<organism evidence="2 3">
    <name type="scientific">[Clostridium] fimetarium</name>
    <dbReference type="NCBI Taxonomy" id="99656"/>
    <lineage>
        <taxon>Bacteria</taxon>
        <taxon>Bacillati</taxon>
        <taxon>Bacillota</taxon>
        <taxon>Clostridia</taxon>
        <taxon>Lachnospirales</taxon>
        <taxon>Lachnospiraceae</taxon>
    </lineage>
</organism>
<dbReference type="STRING" id="99656.SAMN05421659_11257"/>
<evidence type="ECO:0008006" key="4">
    <source>
        <dbReference type="Google" id="ProtNLM"/>
    </source>
</evidence>
<reference evidence="2 3" key="1">
    <citation type="submission" date="2016-10" db="EMBL/GenBank/DDBJ databases">
        <authorList>
            <person name="de Groot N.N."/>
        </authorList>
    </citation>
    <scope>NUCLEOTIDE SEQUENCE [LARGE SCALE GENOMIC DNA]</scope>
    <source>
        <strain evidence="2 3">DSM 9179</strain>
    </source>
</reference>
<keyword evidence="1" id="KW-0812">Transmembrane</keyword>
<dbReference type="OrthoDB" id="2067652at2"/>
<feature type="transmembrane region" description="Helical" evidence="1">
    <location>
        <begin position="210"/>
        <end position="232"/>
    </location>
</feature>
<feature type="transmembrane region" description="Helical" evidence="1">
    <location>
        <begin position="80"/>
        <end position="99"/>
    </location>
</feature>
<keyword evidence="3" id="KW-1185">Reference proteome</keyword>
<dbReference type="Proteomes" id="UP000199701">
    <property type="component" value="Unassembled WGS sequence"/>
</dbReference>
<sequence length="278" mass="31650">MKAITRMELSRAIKNKYFYFAITIGIGITLWHYFRYSCILAESIYKVYKGTMAATYLEKVTYGVPVVEAWIGTRSIGYNIYFFIMPLLCAIPYGISLCIDKKSGYINNITTRVDKKKYYKAKLSAVFLSGGAVAVIPLIFNLLLCMCTLPIMFPLASSMLFPVSTVSVFGDLFYSHTFLYILIYLLFDFIFFGLLNCLCIVMTYFEDNRFAVVLSPFIIYFAVHVFCSWGLGKGDYSPMVYTFFPKFHTQNAGIILAQLLILLVLALLTIRGSKHDTI</sequence>
<dbReference type="RefSeq" id="WP_092455403.1">
    <property type="nucleotide sequence ID" value="NZ_FOJI01000012.1"/>
</dbReference>
<feature type="transmembrane region" description="Helical" evidence="1">
    <location>
        <begin position="17"/>
        <end position="34"/>
    </location>
</feature>
<gene>
    <name evidence="2" type="ORF">SAMN05421659_11257</name>
</gene>
<accession>A0A1I0R6B1</accession>
<dbReference type="EMBL" id="FOJI01000012">
    <property type="protein sequence ID" value="SEW36118.1"/>
    <property type="molecule type" value="Genomic_DNA"/>
</dbReference>
<feature type="transmembrane region" description="Helical" evidence="1">
    <location>
        <begin position="252"/>
        <end position="270"/>
    </location>
</feature>
<dbReference type="AlphaFoldDB" id="A0A1I0R6B1"/>
<keyword evidence="1" id="KW-0472">Membrane</keyword>
<evidence type="ECO:0000256" key="1">
    <source>
        <dbReference type="SAM" id="Phobius"/>
    </source>
</evidence>